<dbReference type="AlphaFoldDB" id="A0A6I8USZ7"/>
<feature type="domain" description="Glycolipid transfer protein" evidence="3">
    <location>
        <begin position="50"/>
        <end position="196"/>
    </location>
</feature>
<evidence type="ECO:0000313" key="4">
    <source>
        <dbReference type="Proteomes" id="UP000001819"/>
    </source>
</evidence>
<evidence type="ECO:0000259" key="3">
    <source>
        <dbReference type="Pfam" id="PF08718"/>
    </source>
</evidence>
<proteinExistence type="inferred from homology"/>
<dbReference type="GO" id="GO:0005829">
    <property type="term" value="C:cytosol"/>
    <property type="evidence" value="ECO:0007669"/>
    <property type="project" value="TreeGrafter"/>
</dbReference>
<dbReference type="KEGG" id="dpo:4803771"/>
<dbReference type="FunFam" id="1.10.3520.10:FF:000002">
    <property type="entry name" value="Ceramide-1-phosphate transfer protein"/>
    <property type="match status" value="1"/>
</dbReference>
<dbReference type="InterPro" id="IPR036497">
    <property type="entry name" value="GLTP_sf"/>
</dbReference>
<evidence type="ECO:0000256" key="1">
    <source>
        <dbReference type="ARBA" id="ARBA00007148"/>
    </source>
</evidence>
<dbReference type="Proteomes" id="UP000001819">
    <property type="component" value="Chromosome 3"/>
</dbReference>
<dbReference type="GO" id="GO:0016020">
    <property type="term" value="C:membrane"/>
    <property type="evidence" value="ECO:0007669"/>
    <property type="project" value="TreeGrafter"/>
</dbReference>
<dbReference type="SUPFAM" id="SSF110004">
    <property type="entry name" value="Glycolipid transfer protein, GLTP"/>
    <property type="match status" value="1"/>
</dbReference>
<dbReference type="FunCoup" id="A0A6I8USZ7">
    <property type="interactions" value="423"/>
</dbReference>
<accession>A0A6I8USZ7</accession>
<gene>
    <name evidence="5" type="primary">LOC4803771</name>
</gene>
<dbReference type="InParanoid" id="A0A6I8USZ7"/>
<evidence type="ECO:0000313" key="5">
    <source>
        <dbReference type="RefSeq" id="XP_001360433.3"/>
    </source>
</evidence>
<dbReference type="GO" id="GO:0032691">
    <property type="term" value="P:negative regulation of interleukin-1 beta production"/>
    <property type="evidence" value="ECO:0007669"/>
    <property type="project" value="UniProtKB-ARBA"/>
</dbReference>
<comment type="similarity">
    <text evidence="1">Belongs to the GLTP family.</text>
</comment>
<dbReference type="GO" id="GO:1902387">
    <property type="term" value="F:ceramide 1-phosphate binding"/>
    <property type="evidence" value="ECO:0007669"/>
    <property type="project" value="TreeGrafter"/>
</dbReference>
<dbReference type="Gene3D" id="1.10.3520.10">
    <property type="entry name" value="Glycolipid transfer protein"/>
    <property type="match status" value="1"/>
</dbReference>
<dbReference type="InterPro" id="IPR014830">
    <property type="entry name" value="Glycolipid_transfer_prot_dom"/>
</dbReference>
<name>A0A6I8USZ7_DROPS</name>
<sequence length="233" mass="26939">MSEFNEPNPTLSENDTEESLNTAKETAECFDIEKVAELFASSLLEEDDVLLDAYLAAYEEIMRFFQLMGSIFGFVSSDVRSKIDILYELRKTDTEEQKNFETFKAMLVYERDANLLTKKGYVSGSRTLLRLHRGLEFFYEFLKRLQDLPNDEKTANVCRTAYDDTLGKHHAFLIRKGARLAMYAMPSRGDLLTRVCQDVQSAISKLPEMLANTRRAYDRTEQLYTLHDLHNLP</sequence>
<organism evidence="4 5">
    <name type="scientific">Drosophila pseudoobscura pseudoobscura</name>
    <name type="common">Fruit fly</name>
    <dbReference type="NCBI Taxonomy" id="46245"/>
    <lineage>
        <taxon>Eukaryota</taxon>
        <taxon>Metazoa</taxon>
        <taxon>Ecdysozoa</taxon>
        <taxon>Arthropoda</taxon>
        <taxon>Hexapoda</taxon>
        <taxon>Insecta</taxon>
        <taxon>Pterygota</taxon>
        <taxon>Neoptera</taxon>
        <taxon>Endopterygota</taxon>
        <taxon>Diptera</taxon>
        <taxon>Brachycera</taxon>
        <taxon>Muscomorpha</taxon>
        <taxon>Ephydroidea</taxon>
        <taxon>Drosophilidae</taxon>
        <taxon>Drosophila</taxon>
        <taxon>Sophophora</taxon>
    </lineage>
</organism>
<dbReference type="RefSeq" id="XP_001360433.3">
    <property type="nucleotide sequence ID" value="XM_001360396.4"/>
</dbReference>
<evidence type="ECO:0000256" key="2">
    <source>
        <dbReference type="SAM" id="MobiDB-lite"/>
    </source>
</evidence>
<feature type="region of interest" description="Disordered" evidence="2">
    <location>
        <begin position="1"/>
        <end position="22"/>
    </location>
</feature>
<dbReference type="PANTHER" id="PTHR10219">
    <property type="entry name" value="GLYCOLIPID TRANSFER PROTEIN-RELATED"/>
    <property type="match status" value="1"/>
</dbReference>
<dbReference type="GO" id="GO:1902388">
    <property type="term" value="F:ceramide 1-phosphate transfer activity"/>
    <property type="evidence" value="ECO:0007669"/>
    <property type="project" value="TreeGrafter"/>
</dbReference>
<dbReference type="Pfam" id="PF08718">
    <property type="entry name" value="GLTP"/>
    <property type="match status" value="1"/>
</dbReference>
<dbReference type="PANTHER" id="PTHR10219:SF43">
    <property type="entry name" value="GLYCOLIPID TRANSFER PROTEIN DOMAIN-CONTAINING PROTEIN"/>
    <property type="match status" value="1"/>
</dbReference>
<reference evidence="5" key="2">
    <citation type="submission" date="2025-08" db="UniProtKB">
        <authorList>
            <consortium name="RefSeq"/>
        </authorList>
    </citation>
    <scope>IDENTIFICATION</scope>
    <source>
        <strain evidence="5">MV-25-SWS-2005</strain>
        <tissue evidence="5">Whole body</tissue>
    </source>
</reference>
<keyword evidence="4" id="KW-1185">Reference proteome</keyword>
<protein>
    <submittedName>
        <fullName evidence="5">Ceramide-1-phosphate transfer protein</fullName>
    </submittedName>
</protein>
<reference evidence="4" key="1">
    <citation type="submission" date="2024-06" db="UniProtKB">
        <authorList>
            <consortium name="RefSeq"/>
        </authorList>
    </citation>
    <scope>NUCLEOTIDE SEQUENCE [LARGE SCALE GENOMIC DNA]</scope>
    <source>
        <strain evidence="4">MV2-25</strain>
    </source>
</reference>